<dbReference type="Pfam" id="PF05635">
    <property type="entry name" value="23S_rRNA_IVP"/>
    <property type="match status" value="1"/>
</dbReference>
<dbReference type="RefSeq" id="WP_142888384.1">
    <property type="nucleotide sequence ID" value="NZ_VIKR01000001.1"/>
</dbReference>
<dbReference type="NCBIfam" id="NF008912">
    <property type="entry name" value="PRK12275.1-6"/>
    <property type="match status" value="1"/>
</dbReference>
<dbReference type="EMBL" id="VIKR01000001">
    <property type="protein sequence ID" value="TQV77024.1"/>
    <property type="molecule type" value="Genomic_DNA"/>
</dbReference>
<dbReference type="InterPro" id="IPR036583">
    <property type="entry name" value="23S_rRNA_IVS_sf"/>
</dbReference>
<dbReference type="Proteomes" id="UP000317839">
    <property type="component" value="Unassembled WGS sequence"/>
</dbReference>
<dbReference type="AlphaFoldDB" id="A0A545TIH1"/>
<sequence length="118" mass="13372">MNFEDMEVWKRAVKLSSKVYKETSKLKDYGFKDQIGRASLSIPSNIAEGMERISIKESLNFLSYAKASCGELYTQIIIGQEINYLNTDTASQMKLESKAISKMLGSLITKRKSFINTK</sequence>
<proteinExistence type="predicted"/>
<comment type="caution">
    <text evidence="1">The sequence shown here is derived from an EMBL/GenBank/DDBJ whole genome shotgun (WGS) entry which is preliminary data.</text>
</comment>
<dbReference type="OrthoDB" id="160990at2"/>
<gene>
    <name evidence="1" type="ORF">FLL45_03470</name>
</gene>
<dbReference type="NCBIfam" id="TIGR02436">
    <property type="entry name" value="four helix bundle protein"/>
    <property type="match status" value="1"/>
</dbReference>
<keyword evidence="2" id="KW-1185">Reference proteome</keyword>
<protein>
    <submittedName>
        <fullName evidence="1">Four helix bundle protein</fullName>
    </submittedName>
</protein>
<dbReference type="InterPro" id="IPR012657">
    <property type="entry name" value="23S_rRNA-intervening_sequence"/>
</dbReference>
<dbReference type="CDD" id="cd16377">
    <property type="entry name" value="23S_rRNA_IVP_like"/>
    <property type="match status" value="1"/>
</dbReference>
<dbReference type="Gene3D" id="1.20.1440.60">
    <property type="entry name" value="23S rRNA-intervening sequence"/>
    <property type="match status" value="1"/>
</dbReference>
<evidence type="ECO:0000313" key="2">
    <source>
        <dbReference type="Proteomes" id="UP000317839"/>
    </source>
</evidence>
<reference evidence="1 2" key="1">
    <citation type="submission" date="2019-06" db="EMBL/GenBank/DDBJ databases">
        <title>Draft genome of Aliikangiella marina GYP-15.</title>
        <authorList>
            <person name="Wang G."/>
        </authorList>
    </citation>
    <scope>NUCLEOTIDE SEQUENCE [LARGE SCALE GENOMIC DNA]</scope>
    <source>
        <strain evidence="1 2">GYP-15</strain>
    </source>
</reference>
<organism evidence="1 2">
    <name type="scientific">Aliikangiella marina</name>
    <dbReference type="NCBI Taxonomy" id="1712262"/>
    <lineage>
        <taxon>Bacteria</taxon>
        <taxon>Pseudomonadati</taxon>
        <taxon>Pseudomonadota</taxon>
        <taxon>Gammaproteobacteria</taxon>
        <taxon>Oceanospirillales</taxon>
        <taxon>Pleioneaceae</taxon>
        <taxon>Aliikangiella</taxon>
    </lineage>
</organism>
<dbReference type="PANTHER" id="PTHR38471:SF2">
    <property type="entry name" value="FOUR HELIX BUNDLE PROTEIN"/>
    <property type="match status" value="1"/>
</dbReference>
<accession>A0A545TIH1</accession>
<name>A0A545TIH1_9GAMM</name>
<evidence type="ECO:0000313" key="1">
    <source>
        <dbReference type="EMBL" id="TQV77024.1"/>
    </source>
</evidence>
<dbReference type="SUPFAM" id="SSF158446">
    <property type="entry name" value="IVS-encoded protein-like"/>
    <property type="match status" value="1"/>
</dbReference>
<dbReference type="PANTHER" id="PTHR38471">
    <property type="entry name" value="FOUR HELIX BUNDLE PROTEIN"/>
    <property type="match status" value="1"/>
</dbReference>